<protein>
    <submittedName>
        <fullName evidence="1">Uncharacterized protein</fullName>
    </submittedName>
</protein>
<sequence>MRIVKTGGKEFERTMQKLDLRFTAGPSGVEKTVALI</sequence>
<gene>
    <name evidence="1" type="ORF">MNBD_NITROSPINAE02-1934</name>
</gene>
<evidence type="ECO:0000313" key="1">
    <source>
        <dbReference type="EMBL" id="VAX25679.1"/>
    </source>
</evidence>
<organism evidence="1">
    <name type="scientific">hydrothermal vent metagenome</name>
    <dbReference type="NCBI Taxonomy" id="652676"/>
    <lineage>
        <taxon>unclassified sequences</taxon>
        <taxon>metagenomes</taxon>
        <taxon>ecological metagenomes</taxon>
    </lineage>
</organism>
<proteinExistence type="predicted"/>
<name>A0A3B1C695_9ZZZZ</name>
<accession>A0A3B1C695</accession>
<dbReference type="AlphaFoldDB" id="A0A3B1C695"/>
<dbReference type="EMBL" id="UOGE01000108">
    <property type="protein sequence ID" value="VAX25679.1"/>
    <property type="molecule type" value="Genomic_DNA"/>
</dbReference>
<reference evidence="1" key="1">
    <citation type="submission" date="2018-06" db="EMBL/GenBank/DDBJ databases">
        <authorList>
            <person name="Zhirakovskaya E."/>
        </authorList>
    </citation>
    <scope>NUCLEOTIDE SEQUENCE</scope>
</reference>
<feature type="non-terminal residue" evidence="1">
    <location>
        <position position="36"/>
    </location>
</feature>